<evidence type="ECO:0000313" key="3">
    <source>
        <dbReference type="Proteomes" id="UP000322634"/>
    </source>
</evidence>
<feature type="domain" description="SnoaL-like" evidence="1">
    <location>
        <begin position="13"/>
        <end position="111"/>
    </location>
</feature>
<dbReference type="RefSeq" id="WP_148349765.1">
    <property type="nucleotide sequence ID" value="NZ_JBHSBF010000009.1"/>
</dbReference>
<evidence type="ECO:0000313" key="2">
    <source>
        <dbReference type="EMBL" id="TYC15970.1"/>
    </source>
</evidence>
<dbReference type="GO" id="GO:0030638">
    <property type="term" value="P:polyketide metabolic process"/>
    <property type="evidence" value="ECO:0007669"/>
    <property type="project" value="InterPro"/>
</dbReference>
<accession>A0A5D0UDU5</accession>
<protein>
    <recommendedName>
        <fullName evidence="1">SnoaL-like domain-containing protein</fullName>
    </recommendedName>
</protein>
<proteinExistence type="predicted"/>
<dbReference type="Proteomes" id="UP000322634">
    <property type="component" value="Unassembled WGS sequence"/>
</dbReference>
<dbReference type="Gene3D" id="3.10.450.50">
    <property type="match status" value="1"/>
</dbReference>
<name>A0A5D0UDU5_9ACTN</name>
<gene>
    <name evidence="2" type="ORF">FXF65_11585</name>
</gene>
<reference evidence="2 3" key="1">
    <citation type="submission" date="2019-08" db="EMBL/GenBank/DDBJ databases">
        <title>Actinomadura sp. nov. CYP1-5 isolated from mountain soil.</title>
        <authorList>
            <person name="Songsumanus A."/>
            <person name="Kuncharoen N."/>
            <person name="Kudo T."/>
            <person name="Yuki M."/>
            <person name="Igarashi Y."/>
            <person name="Tanasupawat S."/>
        </authorList>
    </citation>
    <scope>NUCLEOTIDE SEQUENCE [LARGE SCALE GENOMIC DNA]</scope>
    <source>
        <strain evidence="2 3">GKU157</strain>
    </source>
</reference>
<comment type="caution">
    <text evidence="2">The sequence shown here is derived from an EMBL/GenBank/DDBJ whole genome shotgun (WGS) entry which is preliminary data.</text>
</comment>
<dbReference type="InterPro" id="IPR009959">
    <property type="entry name" value="Cyclase_SnoaL-like"/>
</dbReference>
<dbReference type="InterPro" id="IPR032710">
    <property type="entry name" value="NTF2-like_dom_sf"/>
</dbReference>
<sequence>MAHGSPAANKKLVAEFIQAFYNDKDFSRARELMAEDFVNHRPDVGTGREGTLTAFREQVAANLPEFTLEVVRSSADEDLVWTHNLLRPSPGAAPMVSVDIFRVRDGRVCEHWDVAQPVPDGMEPGHLVGDA</sequence>
<dbReference type="InterPro" id="IPR037401">
    <property type="entry name" value="SnoaL-like"/>
</dbReference>
<dbReference type="SUPFAM" id="SSF54427">
    <property type="entry name" value="NTF2-like"/>
    <property type="match status" value="1"/>
</dbReference>
<dbReference type="OrthoDB" id="129343at2"/>
<organism evidence="2 3">
    <name type="scientific">Actinomadura syzygii</name>
    <dbReference type="NCBI Taxonomy" id="1427538"/>
    <lineage>
        <taxon>Bacteria</taxon>
        <taxon>Bacillati</taxon>
        <taxon>Actinomycetota</taxon>
        <taxon>Actinomycetes</taxon>
        <taxon>Streptosporangiales</taxon>
        <taxon>Thermomonosporaceae</taxon>
        <taxon>Actinomadura</taxon>
    </lineage>
</organism>
<dbReference type="PANTHER" id="PTHR38436">
    <property type="entry name" value="POLYKETIDE CYCLASE SNOAL-LIKE DOMAIN"/>
    <property type="match status" value="1"/>
</dbReference>
<dbReference type="EMBL" id="VSFF01000004">
    <property type="protein sequence ID" value="TYC15970.1"/>
    <property type="molecule type" value="Genomic_DNA"/>
</dbReference>
<keyword evidence="3" id="KW-1185">Reference proteome</keyword>
<dbReference type="AlphaFoldDB" id="A0A5D0UDU5"/>
<evidence type="ECO:0000259" key="1">
    <source>
        <dbReference type="Pfam" id="PF12680"/>
    </source>
</evidence>
<dbReference type="Pfam" id="PF12680">
    <property type="entry name" value="SnoaL_2"/>
    <property type="match status" value="1"/>
</dbReference>
<dbReference type="PANTHER" id="PTHR38436:SF1">
    <property type="entry name" value="ESTER CYCLASE"/>
    <property type="match status" value="1"/>
</dbReference>